<protein>
    <submittedName>
        <fullName evidence="2">Uncharacterized protein</fullName>
    </submittedName>
</protein>
<feature type="transmembrane region" description="Helical" evidence="1">
    <location>
        <begin position="12"/>
        <end position="32"/>
    </location>
</feature>
<sequence>MLQVRTKFLAAVAAPLVAGLFGVAAGALMAWIDPSDEFSWVGLAALPLWLLLEAYLEGAAELFGRGSKWSRIGAASAVLIGFYGAWLALRS</sequence>
<evidence type="ECO:0000256" key="1">
    <source>
        <dbReference type="SAM" id="Phobius"/>
    </source>
</evidence>
<proteinExistence type="predicted"/>
<gene>
    <name evidence="2" type="ORF">GCM10011521_21280</name>
</gene>
<comment type="caution">
    <text evidence="2">The sequence shown here is derived from an EMBL/GenBank/DDBJ whole genome shotgun (WGS) entry which is preliminary data.</text>
</comment>
<evidence type="ECO:0000313" key="2">
    <source>
        <dbReference type="EMBL" id="GGA82742.1"/>
    </source>
</evidence>
<dbReference type="EMBL" id="BMKC01000003">
    <property type="protein sequence ID" value="GGA82742.1"/>
    <property type="molecule type" value="Genomic_DNA"/>
</dbReference>
<dbReference type="Proteomes" id="UP000623419">
    <property type="component" value="Unassembled WGS sequence"/>
</dbReference>
<feature type="transmembrane region" description="Helical" evidence="1">
    <location>
        <begin position="68"/>
        <end position="89"/>
    </location>
</feature>
<keyword evidence="1" id="KW-0472">Membrane</keyword>
<organism evidence="2 3">
    <name type="scientific">Arenimonas soli</name>
    <dbReference type="NCBI Taxonomy" id="2269504"/>
    <lineage>
        <taxon>Bacteria</taxon>
        <taxon>Pseudomonadati</taxon>
        <taxon>Pseudomonadota</taxon>
        <taxon>Gammaproteobacteria</taxon>
        <taxon>Lysobacterales</taxon>
        <taxon>Lysobacteraceae</taxon>
        <taxon>Arenimonas</taxon>
    </lineage>
</organism>
<accession>A0ABQ1HMX9</accession>
<keyword evidence="3" id="KW-1185">Reference proteome</keyword>
<reference evidence="3" key="1">
    <citation type="journal article" date="2019" name="Int. J. Syst. Evol. Microbiol.">
        <title>The Global Catalogue of Microorganisms (GCM) 10K type strain sequencing project: providing services to taxonomists for standard genome sequencing and annotation.</title>
        <authorList>
            <consortium name="The Broad Institute Genomics Platform"/>
            <consortium name="The Broad Institute Genome Sequencing Center for Infectious Disease"/>
            <person name="Wu L."/>
            <person name="Ma J."/>
        </authorList>
    </citation>
    <scope>NUCLEOTIDE SEQUENCE [LARGE SCALE GENOMIC DNA]</scope>
    <source>
        <strain evidence="3">CGMCC 1.15905</strain>
    </source>
</reference>
<keyword evidence="1" id="KW-1133">Transmembrane helix</keyword>
<name>A0ABQ1HMX9_9GAMM</name>
<keyword evidence="1" id="KW-0812">Transmembrane</keyword>
<evidence type="ECO:0000313" key="3">
    <source>
        <dbReference type="Proteomes" id="UP000623419"/>
    </source>
</evidence>